<keyword evidence="3" id="KW-0808">Transferase</keyword>
<gene>
    <name evidence="3" type="ordered locus">Cyagr_1419</name>
</gene>
<proteinExistence type="predicted"/>
<dbReference type="SUPFAM" id="SSF53335">
    <property type="entry name" value="S-adenosyl-L-methionine-dependent methyltransferases"/>
    <property type="match status" value="1"/>
</dbReference>
<dbReference type="PANTHER" id="PTHR43667">
    <property type="entry name" value="CYCLOPROPANE-FATTY-ACYL-PHOSPHOLIPID SYNTHASE"/>
    <property type="match status" value="1"/>
</dbReference>
<dbReference type="eggNOG" id="COG2890">
    <property type="taxonomic scope" value="Bacteria"/>
</dbReference>
<dbReference type="GO" id="GO:0008168">
    <property type="term" value="F:methyltransferase activity"/>
    <property type="evidence" value="ECO:0007669"/>
    <property type="project" value="UniProtKB-KW"/>
</dbReference>
<dbReference type="KEGG" id="cgc:Cyagr_1419"/>
<dbReference type="Pfam" id="PF08242">
    <property type="entry name" value="Methyltransf_12"/>
    <property type="match status" value="1"/>
</dbReference>
<accession>K9P779</accession>
<evidence type="ECO:0000259" key="1">
    <source>
        <dbReference type="Pfam" id="PF08242"/>
    </source>
</evidence>
<dbReference type="AlphaFoldDB" id="K9P779"/>
<dbReference type="CDD" id="cd02440">
    <property type="entry name" value="AdoMet_MTases"/>
    <property type="match status" value="1"/>
</dbReference>
<dbReference type="InterPro" id="IPR050723">
    <property type="entry name" value="CFA/CMAS"/>
</dbReference>
<dbReference type="EMBL" id="CP003495">
    <property type="protein sequence ID" value="AFY28586.1"/>
    <property type="molecule type" value="Genomic_DNA"/>
</dbReference>
<dbReference type="Pfam" id="PF10119">
    <property type="entry name" value="MethyTransf_Reg"/>
    <property type="match status" value="1"/>
</dbReference>
<dbReference type="InterPro" id="IPR018773">
    <property type="entry name" value="MeTrfase_reg_dom_prd"/>
</dbReference>
<keyword evidence="3" id="KW-0489">Methyltransferase</keyword>
<dbReference type="InterPro" id="IPR013217">
    <property type="entry name" value="Methyltransf_12"/>
</dbReference>
<dbReference type="InterPro" id="IPR029063">
    <property type="entry name" value="SAM-dependent_MTases_sf"/>
</dbReference>
<dbReference type="OrthoDB" id="9782855at2"/>
<dbReference type="RefSeq" id="WP_015109038.1">
    <property type="nucleotide sequence ID" value="NC_019675.1"/>
</dbReference>
<dbReference type="Proteomes" id="UP000010388">
    <property type="component" value="Chromosome"/>
</dbReference>
<organism evidence="3 4">
    <name type="scientific">Cyanobium gracile (strain ATCC 27147 / PCC 6307)</name>
    <dbReference type="NCBI Taxonomy" id="292564"/>
    <lineage>
        <taxon>Bacteria</taxon>
        <taxon>Bacillati</taxon>
        <taxon>Cyanobacteriota</taxon>
        <taxon>Cyanophyceae</taxon>
        <taxon>Synechococcales</taxon>
        <taxon>Prochlorococcaceae</taxon>
        <taxon>Cyanobium</taxon>
    </lineage>
</organism>
<evidence type="ECO:0000313" key="4">
    <source>
        <dbReference type="Proteomes" id="UP000010388"/>
    </source>
</evidence>
<sequence>MDPNPAYPTEKTYGAFLHRELSVSWLMLATLMGGRHRLDPDLLNRQFSYLDLGCGHGLNLLFNAAAHPRARFYGLDLNPTHIAGARAKAEALGLGNVQFALADLTTFSEGRPSTGPCRGWPEAYDVVVAHGLASWVGPAVREALIAAAGSLLRPGGIFYCSYNTYPGWLSRSTLQMLSVEEALRAGGSTSAAGIRKAADTLLRCMGSEDNVWPLGHELPGLRSQIEQFQPLPEAYLVGEYQAAHQPLYVGPMHRLCRAHGLTPIGSASLPELFPELLDPGRRALVMEAVDAPMREVLFDLAINQTFRRDLFARGACPPSTPWWRRTLADLQLHSCAESGDDRDAFDTSLGRLGLDPDFVRTLKEVLADGPQSLGWLMEQASLDLEDALMRLAVLAGAGVIGVGFPTATPSPGPAIAGFNQRCLDQITAGEEIGALLSPVLLQPVNVNLLEAFFLQVADAGLPAADLAQLVWMGIGMAGGNVKDPEGQPIEDPEQALSHLQDFWETFAAGRLPVLRRLGIGNAGAPIPAA</sequence>
<dbReference type="STRING" id="292564.Cyagr_1419"/>
<dbReference type="HOGENOM" id="CLU_032787_1_0_3"/>
<dbReference type="Gene3D" id="3.40.50.150">
    <property type="entry name" value="Vaccinia Virus protein VP39"/>
    <property type="match status" value="1"/>
</dbReference>
<protein>
    <submittedName>
        <fullName evidence="3">SAM-dependent methyltransferase</fullName>
    </submittedName>
</protein>
<feature type="domain" description="Methyltransferase type 12" evidence="1">
    <location>
        <begin position="50"/>
        <end position="158"/>
    </location>
</feature>
<reference evidence="4" key="1">
    <citation type="journal article" date="2013" name="Proc. Natl. Acad. Sci. U.S.A.">
        <title>Improving the coverage of the cyanobacterial phylum using diversity-driven genome sequencing.</title>
        <authorList>
            <person name="Shih P.M."/>
            <person name="Wu D."/>
            <person name="Latifi A."/>
            <person name="Axen S.D."/>
            <person name="Fewer D.P."/>
            <person name="Talla E."/>
            <person name="Calteau A."/>
            <person name="Cai F."/>
            <person name="Tandeau de Marsac N."/>
            <person name="Rippka R."/>
            <person name="Herdman M."/>
            <person name="Sivonen K."/>
            <person name="Coursin T."/>
            <person name="Laurent T."/>
            <person name="Goodwin L."/>
            <person name="Nolan M."/>
            <person name="Davenport K.W."/>
            <person name="Han C.S."/>
            <person name="Rubin E.M."/>
            <person name="Eisen J.A."/>
            <person name="Woyke T."/>
            <person name="Gugger M."/>
            <person name="Kerfeld C.A."/>
        </authorList>
    </citation>
    <scope>NUCLEOTIDE SEQUENCE [LARGE SCALE GENOMIC DNA]</scope>
    <source>
        <strain evidence="4">ATCC 27147 / PCC 6307</strain>
    </source>
</reference>
<evidence type="ECO:0000313" key="3">
    <source>
        <dbReference type="EMBL" id="AFY28586.1"/>
    </source>
</evidence>
<feature type="domain" description="Methyltransferase regulatory" evidence="2">
    <location>
        <begin position="234"/>
        <end position="313"/>
    </location>
</feature>
<evidence type="ECO:0000259" key="2">
    <source>
        <dbReference type="Pfam" id="PF10119"/>
    </source>
</evidence>
<dbReference type="PANTHER" id="PTHR43667:SF2">
    <property type="entry name" value="FATTY ACID C-METHYL TRANSFERASE"/>
    <property type="match status" value="1"/>
</dbReference>
<dbReference type="GO" id="GO:0032259">
    <property type="term" value="P:methylation"/>
    <property type="evidence" value="ECO:0007669"/>
    <property type="project" value="UniProtKB-KW"/>
</dbReference>
<name>K9P779_CYAGP</name>